<keyword evidence="3" id="KW-1185">Reference proteome</keyword>
<accession>A0ABD5SAC0</accession>
<proteinExistence type="predicted"/>
<feature type="transmembrane region" description="Helical" evidence="1">
    <location>
        <begin position="26"/>
        <end position="47"/>
    </location>
</feature>
<protein>
    <submittedName>
        <fullName evidence="2">Uncharacterized protein</fullName>
    </submittedName>
</protein>
<evidence type="ECO:0000313" key="3">
    <source>
        <dbReference type="Proteomes" id="UP001596442"/>
    </source>
</evidence>
<dbReference type="Proteomes" id="UP001596442">
    <property type="component" value="Unassembled WGS sequence"/>
</dbReference>
<dbReference type="EMBL" id="JBHSWW010000089">
    <property type="protein sequence ID" value="MFC6753369.1"/>
    <property type="molecule type" value="Genomic_DNA"/>
</dbReference>
<evidence type="ECO:0000256" key="1">
    <source>
        <dbReference type="SAM" id="Phobius"/>
    </source>
</evidence>
<keyword evidence="1" id="KW-0472">Membrane</keyword>
<dbReference type="InterPro" id="IPR055972">
    <property type="entry name" value="DUF7550"/>
</dbReference>
<organism evidence="2 3">
    <name type="scientific">Halorubrum tibetense</name>
    <dbReference type="NCBI Taxonomy" id="175631"/>
    <lineage>
        <taxon>Archaea</taxon>
        <taxon>Methanobacteriati</taxon>
        <taxon>Methanobacteriota</taxon>
        <taxon>Stenosarchaea group</taxon>
        <taxon>Halobacteria</taxon>
        <taxon>Halobacteriales</taxon>
        <taxon>Haloferacaceae</taxon>
        <taxon>Halorubrum</taxon>
    </lineage>
</organism>
<sequence length="48" mass="5029">MADHSHEPDPDARVTAPMQEFGSREVAIGAAVTLLGILLAYVLPALLA</sequence>
<keyword evidence="1" id="KW-1133">Transmembrane helix</keyword>
<dbReference type="RefSeq" id="WP_379780913.1">
    <property type="nucleotide sequence ID" value="NZ_JBHSWW010000089.1"/>
</dbReference>
<dbReference type="Pfam" id="PF24418">
    <property type="entry name" value="DUF7550"/>
    <property type="match status" value="1"/>
</dbReference>
<gene>
    <name evidence="2" type="ORF">ACFQEU_07810</name>
</gene>
<evidence type="ECO:0000313" key="2">
    <source>
        <dbReference type="EMBL" id="MFC6753369.1"/>
    </source>
</evidence>
<dbReference type="AlphaFoldDB" id="A0ABD5SAC0"/>
<reference evidence="2 3" key="1">
    <citation type="journal article" date="2019" name="Int. J. Syst. Evol. Microbiol.">
        <title>The Global Catalogue of Microorganisms (GCM) 10K type strain sequencing project: providing services to taxonomists for standard genome sequencing and annotation.</title>
        <authorList>
            <consortium name="The Broad Institute Genomics Platform"/>
            <consortium name="The Broad Institute Genome Sequencing Center for Infectious Disease"/>
            <person name="Wu L."/>
            <person name="Ma J."/>
        </authorList>
    </citation>
    <scope>NUCLEOTIDE SEQUENCE [LARGE SCALE GENOMIC DNA]</scope>
    <source>
        <strain evidence="2 3">CGMCC 1.3239</strain>
    </source>
</reference>
<keyword evidence="1" id="KW-0812">Transmembrane</keyword>
<name>A0ABD5SAC0_9EURY</name>
<comment type="caution">
    <text evidence="2">The sequence shown here is derived from an EMBL/GenBank/DDBJ whole genome shotgun (WGS) entry which is preliminary data.</text>
</comment>